<evidence type="ECO:0000256" key="10">
    <source>
        <dbReference type="ARBA" id="ARBA00023180"/>
    </source>
</evidence>
<comment type="cofactor">
    <cofactor evidence="1">
        <name>NAD(+)</name>
        <dbReference type="ChEBI" id="CHEBI:57540"/>
    </cofactor>
</comment>
<dbReference type="GO" id="GO:0033320">
    <property type="term" value="P:UDP-D-xylose biosynthetic process"/>
    <property type="evidence" value="ECO:0007669"/>
    <property type="project" value="UniProtKB-UniPathway"/>
</dbReference>
<dbReference type="GO" id="GO:0042732">
    <property type="term" value="P:D-xylose metabolic process"/>
    <property type="evidence" value="ECO:0007669"/>
    <property type="project" value="InterPro"/>
</dbReference>
<dbReference type="GO" id="GO:0048040">
    <property type="term" value="F:UDP-glucuronate decarboxylase activity"/>
    <property type="evidence" value="ECO:0007669"/>
    <property type="project" value="TreeGrafter"/>
</dbReference>
<dbReference type="GO" id="GO:0005737">
    <property type="term" value="C:cytoplasm"/>
    <property type="evidence" value="ECO:0007669"/>
    <property type="project" value="TreeGrafter"/>
</dbReference>
<reference evidence="14 15" key="1">
    <citation type="submission" date="2019-08" db="EMBL/GenBank/DDBJ databases">
        <title>Complete genome sequence of Candidatus Uab amorphum.</title>
        <authorList>
            <person name="Shiratori T."/>
            <person name="Suzuki S."/>
            <person name="Kakizawa Y."/>
            <person name="Ishida K."/>
        </authorList>
    </citation>
    <scope>NUCLEOTIDE SEQUENCE [LARGE SCALE GENOMIC DNA]</scope>
    <source>
        <strain evidence="14 15">SRT547</strain>
    </source>
</reference>
<dbReference type="Pfam" id="PF01370">
    <property type="entry name" value="Epimerase"/>
    <property type="match status" value="1"/>
</dbReference>
<name>A0A5S9F679_UABAM</name>
<dbReference type="InterPro" id="IPR001509">
    <property type="entry name" value="Epimerase_deHydtase"/>
</dbReference>
<gene>
    <name evidence="14" type="ORF">UABAM_05807</name>
</gene>
<evidence type="ECO:0000256" key="8">
    <source>
        <dbReference type="ARBA" id="ARBA00023034"/>
    </source>
</evidence>
<dbReference type="KEGG" id="uam:UABAM_05807"/>
<proteinExistence type="predicted"/>
<dbReference type="Proteomes" id="UP000326354">
    <property type="component" value="Chromosome"/>
</dbReference>
<organism evidence="14 15">
    <name type="scientific">Uabimicrobium amorphum</name>
    <dbReference type="NCBI Taxonomy" id="2596890"/>
    <lineage>
        <taxon>Bacteria</taxon>
        <taxon>Pseudomonadati</taxon>
        <taxon>Planctomycetota</taxon>
        <taxon>Candidatus Uabimicrobiia</taxon>
        <taxon>Candidatus Uabimicrobiales</taxon>
        <taxon>Candidatus Uabimicrobiaceae</taxon>
        <taxon>Candidatus Uabimicrobium</taxon>
    </lineage>
</organism>
<sequence length="315" mass="35747">MEKSVLITGAAGFIGSHLCERFLEDEWVVIALDNFLTGRQSNINHLLSHKNFSFVKCNVNDSIQCEQNVAVVLHFACPASPVDYLKYPLETMKVGSIGTFNTIEFAKKHNARYILASTSEVYGDPLQHPQTESYWGNVNPVGPRSVYDEAKRFSEAIAMSYFREYQLDVRITRIFNTYGPRMKSQDGRVIPNFINQALNNTPITVYGDGQQTRSFCFVSDLVEGIFRLATCHNLQGEIINLGNPDEYTISDLVSVIQQEISTSSPTVYKELPEDDPRKRKPNIQKAIDLLNWSPQVDFRDGLKKTIDYFRSYSSS</sequence>
<feature type="domain" description="NAD-dependent epimerase/dehydratase" evidence="13">
    <location>
        <begin position="5"/>
        <end position="242"/>
    </location>
</feature>
<evidence type="ECO:0000313" key="14">
    <source>
        <dbReference type="EMBL" id="BBM87398.1"/>
    </source>
</evidence>
<keyword evidence="9" id="KW-0472">Membrane</keyword>
<dbReference type="PANTHER" id="PTHR43078:SF6">
    <property type="entry name" value="UDP-GLUCURONIC ACID DECARBOXYLASE 1"/>
    <property type="match status" value="1"/>
</dbReference>
<evidence type="ECO:0000259" key="13">
    <source>
        <dbReference type="Pfam" id="PF01370"/>
    </source>
</evidence>
<evidence type="ECO:0000256" key="2">
    <source>
        <dbReference type="ARBA" id="ARBA00004323"/>
    </source>
</evidence>
<keyword evidence="4" id="KW-0210">Decarboxylase</keyword>
<dbReference type="Gene3D" id="3.40.50.720">
    <property type="entry name" value="NAD(P)-binding Rossmann-like Domain"/>
    <property type="match status" value="1"/>
</dbReference>
<keyword evidence="11" id="KW-0456">Lyase</keyword>
<dbReference type="RefSeq" id="WP_229759320.1">
    <property type="nucleotide sequence ID" value="NZ_AP019860.1"/>
</dbReference>
<keyword evidence="5" id="KW-0735">Signal-anchor</keyword>
<dbReference type="CDD" id="cd05230">
    <property type="entry name" value="UGD_SDR_e"/>
    <property type="match status" value="1"/>
</dbReference>
<evidence type="ECO:0000256" key="12">
    <source>
        <dbReference type="ARBA" id="ARBA00037859"/>
    </source>
</evidence>
<dbReference type="FunFam" id="3.40.50.720:FF:000065">
    <property type="entry name" value="UDP-glucuronic acid decarboxylase 1"/>
    <property type="match status" value="1"/>
</dbReference>
<keyword evidence="3" id="KW-0812">Transmembrane</keyword>
<dbReference type="PANTHER" id="PTHR43078">
    <property type="entry name" value="UDP-GLUCURONIC ACID DECARBOXYLASE-RELATED"/>
    <property type="match status" value="1"/>
</dbReference>
<evidence type="ECO:0000256" key="9">
    <source>
        <dbReference type="ARBA" id="ARBA00023136"/>
    </source>
</evidence>
<evidence type="ECO:0000256" key="11">
    <source>
        <dbReference type="ARBA" id="ARBA00023239"/>
    </source>
</evidence>
<evidence type="ECO:0000313" key="15">
    <source>
        <dbReference type="Proteomes" id="UP000326354"/>
    </source>
</evidence>
<evidence type="ECO:0000256" key="6">
    <source>
        <dbReference type="ARBA" id="ARBA00022989"/>
    </source>
</evidence>
<keyword evidence="8" id="KW-0333">Golgi apparatus</keyword>
<dbReference type="EMBL" id="AP019860">
    <property type="protein sequence ID" value="BBM87398.1"/>
    <property type="molecule type" value="Genomic_DNA"/>
</dbReference>
<evidence type="ECO:0000256" key="1">
    <source>
        <dbReference type="ARBA" id="ARBA00001911"/>
    </source>
</evidence>
<comment type="subcellular location">
    <subcellularLocation>
        <location evidence="2">Golgi apparatus membrane</location>
        <topology evidence="2">Single-pass type II membrane protein</topology>
    </subcellularLocation>
    <subcellularLocation>
        <location evidence="12">Golgi apparatus</location>
        <location evidence="12">Golgi stack membrane</location>
    </subcellularLocation>
</comment>
<dbReference type="SUPFAM" id="SSF51735">
    <property type="entry name" value="NAD(P)-binding Rossmann-fold domains"/>
    <property type="match status" value="1"/>
</dbReference>
<evidence type="ECO:0000256" key="7">
    <source>
        <dbReference type="ARBA" id="ARBA00023027"/>
    </source>
</evidence>
<keyword evidence="6" id="KW-1133">Transmembrane helix</keyword>
<evidence type="ECO:0000256" key="3">
    <source>
        <dbReference type="ARBA" id="ARBA00022692"/>
    </source>
</evidence>
<dbReference type="InterPro" id="IPR044516">
    <property type="entry name" value="UXS-like"/>
</dbReference>
<dbReference type="InterPro" id="IPR036291">
    <property type="entry name" value="NAD(P)-bd_dom_sf"/>
</dbReference>
<dbReference type="AlphaFoldDB" id="A0A5S9F679"/>
<dbReference type="GO" id="GO:0070403">
    <property type="term" value="F:NAD+ binding"/>
    <property type="evidence" value="ECO:0007669"/>
    <property type="project" value="InterPro"/>
</dbReference>
<keyword evidence="15" id="KW-1185">Reference proteome</keyword>
<accession>A0A5S9F679</accession>
<protein>
    <submittedName>
        <fullName evidence="14">Epimerase</fullName>
    </submittedName>
</protein>
<evidence type="ECO:0000256" key="5">
    <source>
        <dbReference type="ARBA" id="ARBA00022968"/>
    </source>
</evidence>
<keyword evidence="7" id="KW-0520">NAD</keyword>
<dbReference type="UniPathway" id="UPA00796">
    <property type="reaction ID" value="UER00771"/>
</dbReference>
<keyword evidence="10" id="KW-0325">Glycoprotein</keyword>
<evidence type="ECO:0000256" key="4">
    <source>
        <dbReference type="ARBA" id="ARBA00022793"/>
    </source>
</evidence>